<dbReference type="Proteomes" id="UP000245783">
    <property type="component" value="Unassembled WGS sequence"/>
</dbReference>
<keyword evidence="4 8" id="KW-0560">Oxidoreductase</keyword>
<dbReference type="FunCoup" id="A0A316VQS7">
    <property type="interactions" value="181"/>
</dbReference>
<keyword evidence="6 8" id="KW-0503">Monooxygenase</keyword>
<evidence type="ECO:0000256" key="8">
    <source>
        <dbReference type="HAMAP-Rule" id="MF_03194"/>
    </source>
</evidence>
<keyword evidence="8" id="KW-0999">Mitochondrion inner membrane</keyword>
<dbReference type="Gene3D" id="1.20.1260.10">
    <property type="match status" value="1"/>
</dbReference>
<comment type="pathway">
    <text evidence="1 8">Cofactor biosynthesis; ubiquinone biosynthesis.</text>
</comment>
<feature type="binding site" evidence="8">
    <location>
        <position position="208"/>
    </location>
    <ligand>
        <name>Fe cation</name>
        <dbReference type="ChEBI" id="CHEBI:24875"/>
        <label>2</label>
    </ligand>
</feature>
<feature type="binding site" evidence="8">
    <location>
        <position position="103"/>
    </location>
    <ligand>
        <name>Fe cation</name>
        <dbReference type="ChEBI" id="CHEBI:24875"/>
        <label>1</label>
    </ligand>
</feature>
<evidence type="ECO:0000256" key="9">
    <source>
        <dbReference type="SAM" id="MobiDB-lite"/>
    </source>
</evidence>
<evidence type="ECO:0000256" key="7">
    <source>
        <dbReference type="ARBA" id="ARBA00023136"/>
    </source>
</evidence>
<evidence type="ECO:0000256" key="5">
    <source>
        <dbReference type="ARBA" id="ARBA00023004"/>
    </source>
</evidence>
<keyword evidence="11" id="KW-1185">Reference proteome</keyword>
<dbReference type="GO" id="GO:0046872">
    <property type="term" value="F:metal ion binding"/>
    <property type="evidence" value="ECO:0007669"/>
    <property type="project" value="UniProtKB-KW"/>
</dbReference>
<dbReference type="SUPFAM" id="SSF47240">
    <property type="entry name" value="Ferritin-like"/>
    <property type="match status" value="1"/>
</dbReference>
<dbReference type="GO" id="GO:0006744">
    <property type="term" value="P:ubiquinone biosynthetic process"/>
    <property type="evidence" value="ECO:0007669"/>
    <property type="project" value="UniProtKB-UniRule"/>
</dbReference>
<feature type="binding site" evidence="8">
    <location>
        <position position="205"/>
    </location>
    <ligand>
        <name>Fe cation</name>
        <dbReference type="ChEBI" id="CHEBI:24875"/>
        <label>2</label>
    </ligand>
</feature>
<dbReference type="AlphaFoldDB" id="A0A316VQS7"/>
<evidence type="ECO:0000256" key="2">
    <source>
        <dbReference type="ARBA" id="ARBA00022688"/>
    </source>
</evidence>
<comment type="function">
    <text evidence="8">Catalyzes the hydroxylation of 2-polyprenyl-3-methyl-6-methoxy-1,4-benzoquinol (DMQH2) during ubiquinone biosynthesis. Has also a structural role in the COQ enzyme complex, stabilizing other COQ polypeptides.</text>
</comment>
<dbReference type="UniPathway" id="UPA00232"/>
<reference evidence="10 11" key="1">
    <citation type="journal article" date="2018" name="Mol. Biol. Evol.">
        <title>Broad Genomic Sampling Reveals a Smut Pathogenic Ancestry of the Fungal Clade Ustilaginomycotina.</title>
        <authorList>
            <person name="Kijpornyongpan T."/>
            <person name="Mondo S.J."/>
            <person name="Barry K."/>
            <person name="Sandor L."/>
            <person name="Lee J."/>
            <person name="Lipzen A."/>
            <person name="Pangilinan J."/>
            <person name="LaButti K."/>
            <person name="Hainaut M."/>
            <person name="Henrissat B."/>
            <person name="Grigoriev I.V."/>
            <person name="Spatafora J.W."/>
            <person name="Aime M.C."/>
        </authorList>
    </citation>
    <scope>NUCLEOTIDE SEQUENCE [LARGE SCALE GENOMIC DNA]</scope>
    <source>
        <strain evidence="10 11">MCA 4658</strain>
    </source>
</reference>
<dbReference type="HAMAP" id="MF_01658">
    <property type="entry name" value="COQ7"/>
    <property type="match status" value="1"/>
</dbReference>
<organism evidence="10 11">
    <name type="scientific">Ceraceosorus guamensis</name>
    <dbReference type="NCBI Taxonomy" id="1522189"/>
    <lineage>
        <taxon>Eukaryota</taxon>
        <taxon>Fungi</taxon>
        <taxon>Dikarya</taxon>
        <taxon>Basidiomycota</taxon>
        <taxon>Ustilaginomycotina</taxon>
        <taxon>Exobasidiomycetes</taxon>
        <taxon>Ceraceosorales</taxon>
        <taxon>Ceraceosoraceae</taxon>
        <taxon>Ceraceosorus</taxon>
    </lineage>
</organism>
<evidence type="ECO:0000313" key="10">
    <source>
        <dbReference type="EMBL" id="PWN40009.1"/>
    </source>
</evidence>
<keyword evidence="7 8" id="KW-0472">Membrane</keyword>
<feature type="binding site" evidence="8">
    <location>
        <position position="70"/>
    </location>
    <ligand>
        <name>Fe cation</name>
        <dbReference type="ChEBI" id="CHEBI:24875"/>
        <label>1</label>
    </ligand>
</feature>
<dbReference type="CDD" id="cd01042">
    <property type="entry name" value="DMQH"/>
    <property type="match status" value="1"/>
</dbReference>
<dbReference type="InterPro" id="IPR011566">
    <property type="entry name" value="Ubq_synth_Coq7"/>
</dbReference>
<dbReference type="PANTHER" id="PTHR11237:SF4">
    <property type="entry name" value="5-DEMETHOXYUBIQUINONE HYDROXYLASE, MITOCHONDRIAL"/>
    <property type="match status" value="1"/>
</dbReference>
<dbReference type="GO" id="GO:0031314">
    <property type="term" value="C:extrinsic component of mitochondrial inner membrane"/>
    <property type="evidence" value="ECO:0007669"/>
    <property type="project" value="UniProtKB-UniRule"/>
</dbReference>
<evidence type="ECO:0000256" key="1">
    <source>
        <dbReference type="ARBA" id="ARBA00004749"/>
    </source>
</evidence>
<keyword evidence="8" id="KW-0496">Mitochondrion</keyword>
<sequence>MLAASIAGPSFRHATRESPRLVRRTSKLASAAYSDAATPQRGPGTNSTPTLSAADRSLLSQMLRVDHAGEVAANTIYEAQADVFRRLGDRKTENLMLEMWSTEKKHLRVVLQLLRQHRVTPSKLLPVWSAAGSLLGAVTALLGKEAAMACTEAVETVIGEHYDDQLDHLAALTEQPETLEDARPQDSDPALTLLRSVIEEFRDDELEHLDTAVEHEAQQAPAHALLSAIVSLGCKGAIQLAGRY</sequence>
<dbReference type="InParanoid" id="A0A316VQS7"/>
<feature type="binding site" evidence="8">
    <location>
        <position position="155"/>
    </location>
    <ligand>
        <name>Fe cation</name>
        <dbReference type="ChEBI" id="CHEBI:24875"/>
        <label>2</label>
    </ligand>
</feature>
<accession>A0A316VQS7</accession>
<keyword evidence="5 8" id="KW-0408">Iron</keyword>
<dbReference type="InterPro" id="IPR012347">
    <property type="entry name" value="Ferritin-like"/>
</dbReference>
<dbReference type="PANTHER" id="PTHR11237">
    <property type="entry name" value="COENZYME Q10 BIOSYNTHESIS PROTEIN 7"/>
    <property type="match status" value="1"/>
</dbReference>
<dbReference type="InterPro" id="IPR009078">
    <property type="entry name" value="Ferritin-like_SF"/>
</dbReference>
<feature type="binding site" evidence="8">
    <location>
        <position position="205"/>
    </location>
    <ligand>
        <name>Fe cation</name>
        <dbReference type="ChEBI" id="CHEBI:24875"/>
        <label>1</label>
    </ligand>
</feature>
<feature type="binding site" evidence="8">
    <location>
        <position position="103"/>
    </location>
    <ligand>
        <name>Fe cation</name>
        <dbReference type="ChEBI" id="CHEBI:24875"/>
        <label>2</label>
    </ligand>
</feature>
<keyword evidence="3 8" id="KW-0479">Metal-binding</keyword>
<evidence type="ECO:0000256" key="4">
    <source>
        <dbReference type="ARBA" id="ARBA00023002"/>
    </source>
</evidence>
<feature type="binding site" evidence="8">
    <location>
        <position position="106"/>
    </location>
    <ligand>
        <name>Fe cation</name>
        <dbReference type="ChEBI" id="CHEBI:24875"/>
        <label>1</label>
    </ligand>
</feature>
<dbReference type="GO" id="GO:0008682">
    <property type="term" value="F:3-demethoxyubiquinol 3-hydroxylase activity"/>
    <property type="evidence" value="ECO:0007669"/>
    <property type="project" value="UniProtKB-EC"/>
</dbReference>
<dbReference type="EC" id="1.14.99.60" evidence="8"/>
<feature type="region of interest" description="Disordered" evidence="9">
    <location>
        <begin position="1"/>
        <end position="51"/>
    </location>
</feature>
<protein>
    <recommendedName>
        <fullName evidence="8">5-demethoxyubiquinone hydroxylase, mitochondrial</fullName>
        <shortName evidence="8">DMQ hydroxylase</shortName>
        <ecNumber evidence="8">1.14.99.60</ecNumber>
    </recommendedName>
    <alternativeName>
        <fullName evidence="8">Ubiquinone biosynthesis monooxygenase COQ7</fullName>
    </alternativeName>
</protein>
<gene>
    <name evidence="8" type="primary">COQ7</name>
    <name evidence="10" type="ORF">IE81DRAFT_247084</name>
</gene>
<comment type="subunit">
    <text evidence="8">Component of a multi-subunit COQ enzyme complex, composed of at least COQ3, COQ4, COQ5, COQ6, COQ7 and COQ9.</text>
</comment>
<comment type="catalytic activity">
    <reaction evidence="8">
        <text>a 5-methoxy-2-methyl-3-(all-trans-polyprenyl)benzene-1,4-diol + AH2 + O2 = a 3-demethylubiquinol + A + H2O</text>
        <dbReference type="Rhea" id="RHEA:50908"/>
        <dbReference type="Rhea" id="RHEA-COMP:10859"/>
        <dbReference type="Rhea" id="RHEA-COMP:10914"/>
        <dbReference type="ChEBI" id="CHEBI:13193"/>
        <dbReference type="ChEBI" id="CHEBI:15377"/>
        <dbReference type="ChEBI" id="CHEBI:15379"/>
        <dbReference type="ChEBI" id="CHEBI:17499"/>
        <dbReference type="ChEBI" id="CHEBI:84167"/>
        <dbReference type="ChEBI" id="CHEBI:84422"/>
        <dbReference type="EC" id="1.14.99.60"/>
    </reaction>
</comment>
<evidence type="ECO:0000313" key="11">
    <source>
        <dbReference type="Proteomes" id="UP000245783"/>
    </source>
</evidence>
<comment type="similarity">
    <text evidence="8">Belongs to the COQ7 family.</text>
</comment>
<comment type="cofactor">
    <cofactor evidence="8">
        <name>Fe cation</name>
        <dbReference type="ChEBI" id="CHEBI:24875"/>
    </cofactor>
    <text evidence="8">Binds 2 iron ions per subunit.</text>
</comment>
<dbReference type="GO" id="GO:0016709">
    <property type="term" value="F:oxidoreductase activity, acting on paired donors, with incorporation or reduction of molecular oxygen, NAD(P)H as one donor, and incorporation of one atom of oxygen"/>
    <property type="evidence" value="ECO:0007669"/>
    <property type="project" value="UniProtKB-UniRule"/>
</dbReference>
<dbReference type="EMBL" id="KZ819434">
    <property type="protein sequence ID" value="PWN40009.1"/>
    <property type="molecule type" value="Genomic_DNA"/>
</dbReference>
<dbReference type="STRING" id="1522189.A0A316VQS7"/>
<dbReference type="OrthoDB" id="275371at2759"/>
<keyword evidence="2 8" id="KW-0831">Ubiquinone biosynthesis</keyword>
<proteinExistence type="inferred from homology"/>
<evidence type="ECO:0000256" key="3">
    <source>
        <dbReference type="ARBA" id="ARBA00022723"/>
    </source>
</evidence>
<evidence type="ECO:0000256" key="6">
    <source>
        <dbReference type="ARBA" id="ARBA00023033"/>
    </source>
</evidence>
<name>A0A316VQS7_9BASI</name>
<comment type="subcellular location">
    <subcellularLocation>
        <location evidence="8">Mitochondrion inner membrane</location>
        <topology evidence="8">Peripheral membrane protein</topology>
        <orientation evidence="8">Matrix side</orientation>
    </subcellularLocation>
</comment>
<dbReference type="Pfam" id="PF03232">
    <property type="entry name" value="COQ7"/>
    <property type="match status" value="1"/>
</dbReference>